<proteinExistence type="predicted"/>
<gene>
    <name evidence="1" type="primary">KIN14L_1</name>
    <name evidence="1" type="ORF">CK203_000548</name>
</gene>
<accession>A0A438KRK5</accession>
<sequence>MPNNPSLVTMDENSENNMLADKHRIEKEQNSQLRNQVAQLLQLEQDQKMQIQQRDSTIQTLQLLVLFAPFNHCYDISIGCPRASRFFWADEKHLEFLFGTFPAFFFGLCVTVPYDGLASEIKAIELKLMEAINSKEAKSVFGAESGPEVLSIPKSTGDVMDSSAVTKKLEEELLKRDALIERLHEENEKLFDRLTEKAASTGPPQVVCIH</sequence>
<protein>
    <submittedName>
        <fullName evidence="1">Kinesin-like protein KIN-14L</fullName>
    </submittedName>
</protein>
<dbReference type="Proteomes" id="UP000288805">
    <property type="component" value="Unassembled WGS sequence"/>
</dbReference>
<dbReference type="AlphaFoldDB" id="A0A438KRK5"/>
<evidence type="ECO:0000313" key="2">
    <source>
        <dbReference type="Proteomes" id="UP000288805"/>
    </source>
</evidence>
<dbReference type="EMBL" id="QGNW01000001">
    <property type="protein sequence ID" value="RVX23816.1"/>
    <property type="molecule type" value="Genomic_DNA"/>
</dbReference>
<evidence type="ECO:0000313" key="1">
    <source>
        <dbReference type="EMBL" id="RVX23816.1"/>
    </source>
</evidence>
<name>A0A438KRK5_VITVI</name>
<organism evidence="1 2">
    <name type="scientific">Vitis vinifera</name>
    <name type="common">Grape</name>
    <dbReference type="NCBI Taxonomy" id="29760"/>
    <lineage>
        <taxon>Eukaryota</taxon>
        <taxon>Viridiplantae</taxon>
        <taxon>Streptophyta</taxon>
        <taxon>Embryophyta</taxon>
        <taxon>Tracheophyta</taxon>
        <taxon>Spermatophyta</taxon>
        <taxon>Magnoliopsida</taxon>
        <taxon>eudicotyledons</taxon>
        <taxon>Gunneridae</taxon>
        <taxon>Pentapetalae</taxon>
        <taxon>rosids</taxon>
        <taxon>Vitales</taxon>
        <taxon>Vitaceae</taxon>
        <taxon>Viteae</taxon>
        <taxon>Vitis</taxon>
    </lineage>
</organism>
<reference evidence="1 2" key="1">
    <citation type="journal article" date="2018" name="PLoS Genet.">
        <title>Population sequencing reveals clonal diversity and ancestral inbreeding in the grapevine cultivar Chardonnay.</title>
        <authorList>
            <person name="Roach M.J."/>
            <person name="Johnson D.L."/>
            <person name="Bohlmann J."/>
            <person name="van Vuuren H.J."/>
            <person name="Jones S.J."/>
            <person name="Pretorius I.S."/>
            <person name="Schmidt S.A."/>
            <person name="Borneman A.R."/>
        </authorList>
    </citation>
    <scope>NUCLEOTIDE SEQUENCE [LARGE SCALE GENOMIC DNA]</scope>
    <source>
        <strain evidence="2">cv. Chardonnay</strain>
        <tissue evidence="1">Leaf</tissue>
    </source>
</reference>
<comment type="caution">
    <text evidence="1">The sequence shown here is derived from an EMBL/GenBank/DDBJ whole genome shotgun (WGS) entry which is preliminary data.</text>
</comment>